<reference evidence="4" key="1">
    <citation type="journal article" date="2019" name="Int. J. Syst. Evol. Microbiol.">
        <title>The Global Catalogue of Microorganisms (GCM) 10K type strain sequencing project: providing services to taxonomists for standard genome sequencing and annotation.</title>
        <authorList>
            <consortium name="The Broad Institute Genomics Platform"/>
            <consortium name="The Broad Institute Genome Sequencing Center for Infectious Disease"/>
            <person name="Wu L."/>
            <person name="Ma J."/>
        </authorList>
    </citation>
    <scope>NUCLEOTIDE SEQUENCE [LARGE SCALE GENOMIC DNA]</scope>
    <source>
        <strain evidence="4">CGMCC 1.6960</strain>
    </source>
</reference>
<dbReference type="Proteomes" id="UP000626982">
    <property type="component" value="Unassembled WGS sequence"/>
</dbReference>
<gene>
    <name evidence="3" type="ORF">GCM10010968_08800</name>
</gene>
<evidence type="ECO:0000256" key="2">
    <source>
        <dbReference type="SAM" id="Phobius"/>
    </source>
</evidence>
<organism evidence="3 4">
    <name type="scientific">Agrococcus terreus</name>
    <dbReference type="NCBI Taxonomy" id="574649"/>
    <lineage>
        <taxon>Bacteria</taxon>
        <taxon>Bacillati</taxon>
        <taxon>Actinomycetota</taxon>
        <taxon>Actinomycetes</taxon>
        <taxon>Micrococcales</taxon>
        <taxon>Microbacteriaceae</taxon>
        <taxon>Agrococcus</taxon>
    </lineage>
</organism>
<feature type="compositionally biased region" description="Basic and acidic residues" evidence="1">
    <location>
        <begin position="116"/>
        <end position="125"/>
    </location>
</feature>
<evidence type="ECO:0000256" key="1">
    <source>
        <dbReference type="SAM" id="MobiDB-lite"/>
    </source>
</evidence>
<evidence type="ECO:0000313" key="4">
    <source>
        <dbReference type="Proteomes" id="UP000626982"/>
    </source>
</evidence>
<dbReference type="RefSeq" id="WP_188716436.1">
    <property type="nucleotide sequence ID" value="NZ_BAABBD010000006.1"/>
</dbReference>
<sequence length="125" mass="13096">MTALGLERLPYDPDQVTPGVIGFAVTAAVALVVILLLLDFTRRVRRINDRADIRARIDAEVAERDALERAAAEGQPDAVEEAAARDAGIAEGGPAGPTGSLEAAPQDDAPAGEAEPVERERRGDA</sequence>
<accession>A0ABQ2KFZ8</accession>
<keyword evidence="2" id="KW-1133">Transmembrane helix</keyword>
<proteinExistence type="predicted"/>
<evidence type="ECO:0000313" key="3">
    <source>
        <dbReference type="EMBL" id="GGN80698.1"/>
    </source>
</evidence>
<name>A0ABQ2KFZ8_9MICO</name>
<feature type="region of interest" description="Disordered" evidence="1">
    <location>
        <begin position="68"/>
        <end position="125"/>
    </location>
</feature>
<comment type="caution">
    <text evidence="3">The sequence shown here is derived from an EMBL/GenBank/DDBJ whole genome shotgun (WGS) entry which is preliminary data.</text>
</comment>
<keyword evidence="2" id="KW-0472">Membrane</keyword>
<protein>
    <submittedName>
        <fullName evidence="3">Uncharacterized protein</fullName>
    </submittedName>
</protein>
<feature type="transmembrane region" description="Helical" evidence="2">
    <location>
        <begin position="20"/>
        <end position="40"/>
    </location>
</feature>
<dbReference type="EMBL" id="BMLM01000001">
    <property type="protein sequence ID" value="GGN80698.1"/>
    <property type="molecule type" value="Genomic_DNA"/>
</dbReference>
<keyword evidence="4" id="KW-1185">Reference proteome</keyword>
<keyword evidence="2" id="KW-0812">Transmembrane</keyword>